<evidence type="ECO:0000256" key="1">
    <source>
        <dbReference type="SAM" id="MobiDB-lite"/>
    </source>
</evidence>
<gene>
    <name evidence="2" type="ORF">EVAR_13088_1</name>
</gene>
<feature type="region of interest" description="Disordered" evidence="1">
    <location>
        <begin position="16"/>
        <end position="83"/>
    </location>
</feature>
<comment type="caution">
    <text evidence="2">The sequence shown here is derived from an EMBL/GenBank/DDBJ whole genome shotgun (WGS) entry which is preliminary data.</text>
</comment>
<organism evidence="2 3">
    <name type="scientific">Eumeta variegata</name>
    <name type="common">Bagworm moth</name>
    <name type="synonym">Eumeta japonica</name>
    <dbReference type="NCBI Taxonomy" id="151549"/>
    <lineage>
        <taxon>Eukaryota</taxon>
        <taxon>Metazoa</taxon>
        <taxon>Ecdysozoa</taxon>
        <taxon>Arthropoda</taxon>
        <taxon>Hexapoda</taxon>
        <taxon>Insecta</taxon>
        <taxon>Pterygota</taxon>
        <taxon>Neoptera</taxon>
        <taxon>Endopterygota</taxon>
        <taxon>Lepidoptera</taxon>
        <taxon>Glossata</taxon>
        <taxon>Ditrysia</taxon>
        <taxon>Tineoidea</taxon>
        <taxon>Psychidae</taxon>
        <taxon>Oiketicinae</taxon>
        <taxon>Eumeta</taxon>
    </lineage>
</organism>
<dbReference type="AlphaFoldDB" id="A0A4C1U9S0"/>
<name>A0A4C1U9S0_EUMVA</name>
<feature type="compositionally biased region" description="Low complexity" evidence="1">
    <location>
        <begin position="45"/>
        <end position="55"/>
    </location>
</feature>
<accession>A0A4C1U9S0</accession>
<dbReference type="Proteomes" id="UP000299102">
    <property type="component" value="Unassembled WGS sequence"/>
</dbReference>
<reference evidence="2 3" key="1">
    <citation type="journal article" date="2019" name="Commun. Biol.">
        <title>The bagworm genome reveals a unique fibroin gene that provides high tensile strength.</title>
        <authorList>
            <person name="Kono N."/>
            <person name="Nakamura H."/>
            <person name="Ohtoshi R."/>
            <person name="Tomita M."/>
            <person name="Numata K."/>
            <person name="Arakawa K."/>
        </authorList>
    </citation>
    <scope>NUCLEOTIDE SEQUENCE [LARGE SCALE GENOMIC DNA]</scope>
</reference>
<dbReference type="EMBL" id="BGZK01000147">
    <property type="protein sequence ID" value="GBP23069.1"/>
    <property type="molecule type" value="Genomic_DNA"/>
</dbReference>
<keyword evidence="3" id="KW-1185">Reference proteome</keyword>
<proteinExistence type="predicted"/>
<protein>
    <submittedName>
        <fullName evidence="2">Uncharacterized protein</fullName>
    </submittedName>
</protein>
<evidence type="ECO:0000313" key="2">
    <source>
        <dbReference type="EMBL" id="GBP23069.1"/>
    </source>
</evidence>
<sequence>MKQKAIKVNKKIVRSKERKWEAHSSLTTQVEQAHTHTCEGRRGGRTTAASARHTGPSGPRPLDTRDKRVRSGNSATSAPYEYEHGRYHTIRYDIRRPTRALTPRQAEAAYD</sequence>
<evidence type="ECO:0000313" key="3">
    <source>
        <dbReference type="Proteomes" id="UP000299102"/>
    </source>
</evidence>
<feature type="compositionally biased region" description="Basic and acidic residues" evidence="1">
    <location>
        <begin position="33"/>
        <end position="42"/>
    </location>
</feature>